<proteinExistence type="predicted"/>
<dbReference type="Proteomes" id="UP001151752">
    <property type="component" value="Chromosome 2"/>
</dbReference>
<gene>
    <name evidence="1" type="ORF">OIU74_010893</name>
</gene>
<comment type="caution">
    <text evidence="1">The sequence shown here is derived from an EMBL/GenBank/DDBJ whole genome shotgun (WGS) entry which is preliminary data.</text>
</comment>
<protein>
    <submittedName>
        <fullName evidence="1">Uncharacterized protein</fullName>
    </submittedName>
</protein>
<organism evidence="1 2">
    <name type="scientific">Salix koriyanagi</name>
    <dbReference type="NCBI Taxonomy" id="2511006"/>
    <lineage>
        <taxon>Eukaryota</taxon>
        <taxon>Viridiplantae</taxon>
        <taxon>Streptophyta</taxon>
        <taxon>Embryophyta</taxon>
        <taxon>Tracheophyta</taxon>
        <taxon>Spermatophyta</taxon>
        <taxon>Magnoliopsida</taxon>
        <taxon>eudicotyledons</taxon>
        <taxon>Gunneridae</taxon>
        <taxon>Pentapetalae</taxon>
        <taxon>rosids</taxon>
        <taxon>fabids</taxon>
        <taxon>Malpighiales</taxon>
        <taxon>Salicaceae</taxon>
        <taxon>Saliceae</taxon>
        <taxon>Salix</taxon>
    </lineage>
</organism>
<dbReference type="EMBL" id="JAPFFM010000015">
    <property type="protein sequence ID" value="KAJ6709882.1"/>
    <property type="molecule type" value="Genomic_DNA"/>
</dbReference>
<keyword evidence="2" id="KW-1185">Reference proteome</keyword>
<name>A0A9Q0TDZ7_9ROSI</name>
<dbReference type="AlphaFoldDB" id="A0A9Q0TDZ7"/>
<evidence type="ECO:0000313" key="2">
    <source>
        <dbReference type="Proteomes" id="UP001151752"/>
    </source>
</evidence>
<accession>A0A9Q0TDZ7</accession>
<evidence type="ECO:0000313" key="1">
    <source>
        <dbReference type="EMBL" id="KAJ6709882.1"/>
    </source>
</evidence>
<reference evidence="1" key="2">
    <citation type="journal article" date="2023" name="Int. J. Mol. Sci.">
        <title>De Novo Assembly and Annotation of 11 Diverse Shrub Willow (Salix) Genomes Reveals Novel Gene Organization in Sex-Linked Regions.</title>
        <authorList>
            <person name="Hyden B."/>
            <person name="Feng K."/>
            <person name="Yates T.B."/>
            <person name="Jawdy S."/>
            <person name="Cereghino C."/>
            <person name="Smart L.B."/>
            <person name="Muchero W."/>
        </authorList>
    </citation>
    <scope>NUCLEOTIDE SEQUENCE</scope>
    <source>
        <tissue evidence="1">Shoot tip</tissue>
    </source>
</reference>
<reference evidence="1" key="1">
    <citation type="submission" date="2022-11" db="EMBL/GenBank/DDBJ databases">
        <authorList>
            <person name="Hyden B.L."/>
            <person name="Feng K."/>
            <person name="Yates T."/>
            <person name="Jawdy S."/>
            <person name="Smart L.B."/>
            <person name="Muchero W."/>
        </authorList>
    </citation>
    <scope>NUCLEOTIDE SEQUENCE</scope>
    <source>
        <tissue evidence="1">Shoot tip</tissue>
    </source>
</reference>
<sequence length="49" mass="5166">MGTGRCGRVVEAIGARAEDTAAAEDDDADETTRLHEGHMVRVVGGFTCM</sequence>